<evidence type="ECO:0000256" key="3">
    <source>
        <dbReference type="ARBA" id="ARBA00023235"/>
    </source>
</evidence>
<evidence type="ECO:0000256" key="1">
    <source>
        <dbReference type="ARBA" id="ARBA00001933"/>
    </source>
</evidence>
<protein>
    <submittedName>
        <fullName evidence="5">Putative amino acid racemase</fullName>
    </submittedName>
</protein>
<dbReference type="GO" id="GO:0005829">
    <property type="term" value="C:cytosol"/>
    <property type="evidence" value="ECO:0007669"/>
    <property type="project" value="TreeGrafter"/>
</dbReference>
<dbReference type="InterPro" id="IPR000821">
    <property type="entry name" value="Ala_racemase"/>
</dbReference>
<gene>
    <name evidence="5" type="ordered locus">Oweho_2300</name>
</gene>
<dbReference type="Gene3D" id="3.20.20.10">
    <property type="entry name" value="Alanine racemase"/>
    <property type="match status" value="1"/>
</dbReference>
<dbReference type="InterPro" id="IPR029066">
    <property type="entry name" value="PLP-binding_barrel"/>
</dbReference>
<dbReference type="PANTHER" id="PTHR30511">
    <property type="entry name" value="ALANINE RACEMASE"/>
    <property type="match status" value="1"/>
</dbReference>
<comment type="cofactor">
    <cofactor evidence="1">
        <name>pyridoxal 5'-phosphate</name>
        <dbReference type="ChEBI" id="CHEBI:597326"/>
    </cofactor>
</comment>
<reference evidence="5 6" key="1">
    <citation type="journal article" date="2012" name="Stand. Genomic Sci.">
        <title>Genome sequence of the orange-pigmented seawater bacterium Owenweeksia hongkongensis type strain (UST20020801(T)).</title>
        <authorList>
            <person name="Riedel T."/>
            <person name="Held B."/>
            <person name="Nolan M."/>
            <person name="Lucas S."/>
            <person name="Lapidus A."/>
            <person name="Tice H."/>
            <person name="Del Rio T.G."/>
            <person name="Cheng J.F."/>
            <person name="Han C."/>
            <person name="Tapia R."/>
            <person name="Goodwin L.A."/>
            <person name="Pitluck S."/>
            <person name="Liolios K."/>
            <person name="Mavromatis K."/>
            <person name="Pagani I."/>
            <person name="Ivanova N."/>
            <person name="Mikhailova N."/>
            <person name="Pati A."/>
            <person name="Chen A."/>
            <person name="Palaniappan K."/>
            <person name="Rohde M."/>
            <person name="Tindall B.J."/>
            <person name="Detter J.C."/>
            <person name="Goker M."/>
            <person name="Woyke T."/>
            <person name="Bristow J."/>
            <person name="Eisen J.A."/>
            <person name="Markowitz V."/>
            <person name="Hugenholtz P."/>
            <person name="Klenk H.P."/>
            <person name="Kyrpides N.C."/>
        </authorList>
    </citation>
    <scope>NUCLEOTIDE SEQUENCE</scope>
    <source>
        <strain evidence="6">DSM 17368 / JCM 12287 / NRRL B-23963</strain>
    </source>
</reference>
<dbReference type="PANTHER" id="PTHR30511:SF3">
    <property type="entry name" value="LYSINE RACEMASE"/>
    <property type="match status" value="1"/>
</dbReference>
<keyword evidence="3" id="KW-0413">Isomerase</keyword>
<dbReference type="SUPFAM" id="SSF51419">
    <property type="entry name" value="PLP-binding barrel"/>
    <property type="match status" value="1"/>
</dbReference>
<dbReference type="GO" id="GO:0030170">
    <property type="term" value="F:pyridoxal phosphate binding"/>
    <property type="evidence" value="ECO:0007669"/>
    <property type="project" value="TreeGrafter"/>
</dbReference>
<dbReference type="GO" id="GO:0008784">
    <property type="term" value="F:alanine racemase activity"/>
    <property type="evidence" value="ECO:0007669"/>
    <property type="project" value="TreeGrafter"/>
</dbReference>
<dbReference type="PATRIC" id="fig|926562.3.peg.2317"/>
<evidence type="ECO:0000259" key="4">
    <source>
        <dbReference type="Pfam" id="PF01168"/>
    </source>
</evidence>
<dbReference type="AlphaFoldDB" id="G8R5J8"/>
<organism evidence="5 6">
    <name type="scientific">Owenweeksia hongkongensis (strain DSM 17368 / CIP 108786 / JCM 12287 / NRRL B-23963 / UST20020801)</name>
    <dbReference type="NCBI Taxonomy" id="926562"/>
    <lineage>
        <taxon>Bacteria</taxon>
        <taxon>Pseudomonadati</taxon>
        <taxon>Bacteroidota</taxon>
        <taxon>Flavobacteriia</taxon>
        <taxon>Flavobacteriales</taxon>
        <taxon>Owenweeksiaceae</taxon>
        <taxon>Owenweeksia</taxon>
    </lineage>
</organism>
<proteinExistence type="predicted"/>
<dbReference type="eggNOG" id="COG3457">
    <property type="taxonomic scope" value="Bacteria"/>
</dbReference>
<dbReference type="RefSeq" id="WP_014202621.1">
    <property type="nucleotide sequence ID" value="NC_016599.1"/>
</dbReference>
<sequence>MAYLTLDRKKLKTNYDYLNKLFKSNGIEWAIVTKMLCGYEPYIKEVLNLGIKEVCDARISNLRKIKEMAPDVETVYIKPPAKRAIGDIVKYADASFNTEFHTIKLLSEEAGRQGKVHKVIIMIELGDLREGVMGDHLMDFYESVFELPNIEVTGIGSNLNCLHGVMPSHDKFIQLSLYKQLIEAKFNRKIPWVTGGTSVVIPLIDLHQLPAGVNHFRVGETLYFGTDLVHQTIFEGMEHDVLRLYAEIIEITEKPVVPIGTMEANPSGETYEINEEDYGRTTHRCILDVGLLDINSDYLIPEDKTFEFVGASSDMLVLDIDDNDQGYKVGDLIPFDLKYMGALTLLNSSYIGKRVI</sequence>
<accession>G8R5J8</accession>
<keyword evidence="2" id="KW-0663">Pyridoxal phosphate</keyword>
<dbReference type="OrthoDB" id="504078at2"/>
<evidence type="ECO:0000313" key="6">
    <source>
        <dbReference type="Proteomes" id="UP000005631"/>
    </source>
</evidence>
<evidence type="ECO:0000313" key="5">
    <source>
        <dbReference type="EMBL" id="AEV33272.1"/>
    </source>
</evidence>
<name>G8R5J8_OWEHD</name>
<dbReference type="EMBL" id="CP003156">
    <property type="protein sequence ID" value="AEV33272.1"/>
    <property type="molecule type" value="Genomic_DNA"/>
</dbReference>
<dbReference type="InterPro" id="IPR001608">
    <property type="entry name" value="Ala_racemase_N"/>
</dbReference>
<dbReference type="HOGENOM" id="CLU_067103_0_0_10"/>
<dbReference type="KEGG" id="oho:Oweho_2300"/>
<evidence type="ECO:0000256" key="2">
    <source>
        <dbReference type="ARBA" id="ARBA00022898"/>
    </source>
</evidence>
<feature type="domain" description="Alanine racemase N-terminal" evidence="4">
    <location>
        <begin position="7"/>
        <end position="225"/>
    </location>
</feature>
<dbReference type="STRING" id="926562.Oweho_2300"/>
<dbReference type="Proteomes" id="UP000005631">
    <property type="component" value="Chromosome"/>
</dbReference>
<keyword evidence="6" id="KW-1185">Reference proteome</keyword>
<dbReference type="Pfam" id="PF01168">
    <property type="entry name" value="Ala_racemase_N"/>
    <property type="match status" value="1"/>
</dbReference>